<sequence length="116" mass="12611">MHQGKKRGAAKQVSRQRGAAAVKRENPQDPPPLCRQVSITATAIEGRLTALLIYQDAIKLSVGGINQSLVVGVAILTEIRDNTAYCRRLEQIESGIGSMKRELETINSRGVTLRTA</sequence>
<accession>W2C6J4</accession>
<dbReference type="EMBL" id="AYUF01000299">
    <property type="protein sequence ID" value="ETK02770.1"/>
    <property type="molecule type" value="Genomic_DNA"/>
</dbReference>
<evidence type="ECO:0000313" key="2">
    <source>
        <dbReference type="EMBL" id="ETK02770.1"/>
    </source>
</evidence>
<evidence type="ECO:0000313" key="3">
    <source>
        <dbReference type="Proteomes" id="UP000018837"/>
    </source>
</evidence>
<proteinExistence type="predicted"/>
<comment type="caution">
    <text evidence="2">The sequence shown here is derived from an EMBL/GenBank/DDBJ whole genome shotgun (WGS) entry which is preliminary data.</text>
</comment>
<protein>
    <submittedName>
        <fullName evidence="2">Uncharacterized protein</fullName>
    </submittedName>
</protein>
<dbReference type="AlphaFoldDB" id="W2C6J4"/>
<dbReference type="Proteomes" id="UP000018837">
    <property type="component" value="Unassembled WGS sequence"/>
</dbReference>
<reference evidence="2 3" key="1">
    <citation type="submission" date="2013-11" db="EMBL/GenBank/DDBJ databases">
        <title>Single cell genomics of uncultured Tannerella BU063 (oral taxon 286).</title>
        <authorList>
            <person name="Beall C.J."/>
            <person name="Campbell A.G."/>
            <person name="Griffen A.L."/>
            <person name="Podar M."/>
            <person name="Leys E.J."/>
        </authorList>
    </citation>
    <scope>NUCLEOTIDE SEQUENCE [LARGE SCALE GENOMIC DNA]</scope>
    <source>
        <strain evidence="2">Cell 2</strain>
    </source>
</reference>
<gene>
    <name evidence="2" type="ORF">N425_02450</name>
</gene>
<dbReference type="PATRIC" id="fig|1411148.3.peg.260"/>
<feature type="region of interest" description="Disordered" evidence="1">
    <location>
        <begin position="1"/>
        <end position="34"/>
    </location>
</feature>
<name>W2C6J4_9BACT</name>
<evidence type="ECO:0000256" key="1">
    <source>
        <dbReference type="SAM" id="MobiDB-lite"/>
    </source>
</evidence>
<organism evidence="2 3">
    <name type="scientific">Tannerella sp. oral taxon BU063 isolate Cell 2</name>
    <dbReference type="NCBI Taxonomy" id="1411148"/>
    <lineage>
        <taxon>Bacteria</taxon>
        <taxon>Pseudomonadati</taxon>
        <taxon>Bacteroidota</taxon>
        <taxon>Bacteroidia</taxon>
        <taxon>Bacteroidales</taxon>
        <taxon>Tannerellaceae</taxon>
        <taxon>Tannerella</taxon>
    </lineage>
</organism>